<dbReference type="Proteomes" id="UP001199106">
    <property type="component" value="Unassembled WGS sequence"/>
</dbReference>
<feature type="region of interest" description="Disordered" evidence="1">
    <location>
        <begin position="21"/>
        <end position="62"/>
    </location>
</feature>
<proteinExistence type="predicted"/>
<dbReference type="EMBL" id="JAANER010000004">
    <property type="protein sequence ID" value="KAG9190004.1"/>
    <property type="molecule type" value="Genomic_DNA"/>
</dbReference>
<accession>A0AAD4I9W6</accession>
<evidence type="ECO:0000256" key="1">
    <source>
        <dbReference type="SAM" id="MobiDB-lite"/>
    </source>
</evidence>
<comment type="caution">
    <text evidence="2">The sequence shown here is derived from an EMBL/GenBank/DDBJ whole genome shotgun (WGS) entry which is preliminary data.</text>
</comment>
<organism evidence="2 3">
    <name type="scientific">Alternaria panax</name>
    <dbReference type="NCBI Taxonomy" id="48097"/>
    <lineage>
        <taxon>Eukaryota</taxon>
        <taxon>Fungi</taxon>
        <taxon>Dikarya</taxon>
        <taxon>Ascomycota</taxon>
        <taxon>Pezizomycotina</taxon>
        <taxon>Dothideomycetes</taxon>
        <taxon>Pleosporomycetidae</taxon>
        <taxon>Pleosporales</taxon>
        <taxon>Pleosporineae</taxon>
        <taxon>Pleosporaceae</taxon>
        <taxon>Alternaria</taxon>
        <taxon>Alternaria sect. Panax</taxon>
    </lineage>
</organism>
<reference evidence="2" key="1">
    <citation type="submission" date="2021-07" db="EMBL/GenBank/DDBJ databases">
        <title>Genome Resource of American Ginseng Black Spot Pathogen Alternaria panax.</title>
        <authorList>
            <person name="Qiu C."/>
            <person name="Wang W."/>
            <person name="Liu Z."/>
        </authorList>
    </citation>
    <scope>NUCLEOTIDE SEQUENCE</scope>
    <source>
        <strain evidence="2">BNCC115425</strain>
    </source>
</reference>
<evidence type="ECO:0000313" key="3">
    <source>
        <dbReference type="Proteomes" id="UP001199106"/>
    </source>
</evidence>
<dbReference type="AlphaFoldDB" id="A0AAD4I9W6"/>
<name>A0AAD4I9W6_9PLEO</name>
<feature type="compositionally biased region" description="Basic and acidic residues" evidence="1">
    <location>
        <begin position="21"/>
        <end position="39"/>
    </location>
</feature>
<keyword evidence="3" id="KW-1185">Reference proteome</keyword>
<evidence type="ECO:0000313" key="2">
    <source>
        <dbReference type="EMBL" id="KAG9190004.1"/>
    </source>
</evidence>
<protein>
    <submittedName>
        <fullName evidence="2">Uncharacterized protein</fullName>
    </submittedName>
</protein>
<sequence length="138" mass="15764">MRCDFGIVDHDGSREQIRRLEMREEHNGDDAVESRHGRTPESTLTKYNTEHDKSERKARHTCGAATTGEDYIRKIWEGVPSETDLHESGLHKLRHDGWVVSTEQFTSRSQPTRLSDSTCIPKFPAPIRQETTQSMASV</sequence>
<gene>
    <name evidence="2" type="ORF">G6011_08092</name>
</gene>